<protein>
    <recommendedName>
        <fullName evidence="2">Peptidase M1 membrane alanine aminopeptidase domain-containing protein</fullName>
    </recommendedName>
</protein>
<dbReference type="eggNOG" id="COG0308">
    <property type="taxonomic scope" value="Bacteria"/>
</dbReference>
<keyword evidence="4" id="KW-1185">Reference proteome</keyword>
<evidence type="ECO:0000259" key="2">
    <source>
        <dbReference type="Pfam" id="PF01433"/>
    </source>
</evidence>
<dbReference type="GO" id="GO:0008237">
    <property type="term" value="F:metallopeptidase activity"/>
    <property type="evidence" value="ECO:0007669"/>
    <property type="project" value="InterPro"/>
</dbReference>
<dbReference type="HOGENOM" id="CLU_015077_0_0_10"/>
<dbReference type="Proteomes" id="UP000006049">
    <property type="component" value="Chromosome"/>
</dbReference>
<feature type="region of interest" description="Disordered" evidence="1">
    <location>
        <begin position="100"/>
        <end position="120"/>
    </location>
</feature>
<dbReference type="InterPro" id="IPR014782">
    <property type="entry name" value="Peptidase_M1_dom"/>
</dbReference>
<name>I3YX67_AEQSU</name>
<dbReference type="RefSeq" id="WP_014782838.1">
    <property type="nucleotide sequence ID" value="NC_018013.1"/>
</dbReference>
<dbReference type="CDD" id="cd09604">
    <property type="entry name" value="M1_APN_like"/>
    <property type="match status" value="1"/>
</dbReference>
<evidence type="ECO:0000256" key="1">
    <source>
        <dbReference type="SAM" id="MobiDB-lite"/>
    </source>
</evidence>
<feature type="compositionally biased region" description="Polar residues" evidence="1">
    <location>
        <begin position="106"/>
        <end position="115"/>
    </location>
</feature>
<dbReference type="Pfam" id="PF01433">
    <property type="entry name" value="Peptidase_M1"/>
    <property type="match status" value="1"/>
</dbReference>
<dbReference type="SUPFAM" id="SSF55486">
    <property type="entry name" value="Metalloproteases ('zincins'), catalytic domain"/>
    <property type="match status" value="1"/>
</dbReference>
<organism evidence="3 4">
    <name type="scientific">Aequorivita sublithincola (strain DSM 14238 / LMG 21431 / ACAM 643 / 9-3)</name>
    <dbReference type="NCBI Taxonomy" id="746697"/>
    <lineage>
        <taxon>Bacteria</taxon>
        <taxon>Pseudomonadati</taxon>
        <taxon>Bacteroidota</taxon>
        <taxon>Flavobacteriia</taxon>
        <taxon>Flavobacteriales</taxon>
        <taxon>Flavobacteriaceae</taxon>
        <taxon>Aequorivita</taxon>
    </lineage>
</organism>
<dbReference type="GO" id="GO:0008270">
    <property type="term" value="F:zinc ion binding"/>
    <property type="evidence" value="ECO:0007669"/>
    <property type="project" value="InterPro"/>
</dbReference>
<reference evidence="3 4" key="1">
    <citation type="submission" date="2012-06" db="EMBL/GenBank/DDBJ databases">
        <title>The complete genome of Aequorivita sublithincola DSM 14238.</title>
        <authorList>
            <consortium name="US DOE Joint Genome Institute (JGI-PGF)"/>
            <person name="Lucas S."/>
            <person name="Copeland A."/>
            <person name="Lapidus A."/>
            <person name="Goodwin L."/>
            <person name="Pitluck S."/>
            <person name="Peters L."/>
            <person name="Munk A.C.C."/>
            <person name="Kyrpides N."/>
            <person name="Mavromatis K."/>
            <person name="Pagani I."/>
            <person name="Ivanova N."/>
            <person name="Ovchinnikova G."/>
            <person name="Zeytun A."/>
            <person name="Detter J.C."/>
            <person name="Han C."/>
            <person name="Land M."/>
            <person name="Hauser L."/>
            <person name="Markowitz V."/>
            <person name="Cheng J.-F."/>
            <person name="Hugenholtz P."/>
            <person name="Woyke T."/>
            <person name="Wu D."/>
            <person name="Tindall B."/>
            <person name="Faehnrich R."/>
            <person name="Brambilla E."/>
            <person name="Klenk H.-P."/>
            <person name="Eisen J.A."/>
        </authorList>
    </citation>
    <scope>NUCLEOTIDE SEQUENCE [LARGE SCALE GENOMIC DNA]</scope>
    <source>
        <strain evidence="4">DSM 14238 / LMG 21431 / ACAM 643 / 9-3</strain>
    </source>
</reference>
<dbReference type="KEGG" id="asl:Aeqsu_2123"/>
<evidence type="ECO:0000313" key="3">
    <source>
        <dbReference type="EMBL" id="AFL81585.1"/>
    </source>
</evidence>
<dbReference type="InterPro" id="IPR027268">
    <property type="entry name" value="Peptidase_M4/M1_CTD_sf"/>
</dbReference>
<evidence type="ECO:0000313" key="4">
    <source>
        <dbReference type="Proteomes" id="UP000006049"/>
    </source>
</evidence>
<dbReference type="EMBL" id="CP003280">
    <property type="protein sequence ID" value="AFL81585.1"/>
    <property type="molecule type" value="Genomic_DNA"/>
</dbReference>
<gene>
    <name evidence="3" type="ordered locus">Aeqsu_2123</name>
</gene>
<dbReference type="Gene3D" id="1.10.390.10">
    <property type="entry name" value="Neutral Protease Domain 2"/>
    <property type="match status" value="1"/>
</dbReference>
<feature type="domain" description="Peptidase M1 membrane alanine aminopeptidase" evidence="2">
    <location>
        <begin position="397"/>
        <end position="551"/>
    </location>
</feature>
<dbReference type="STRING" id="746697.Aeqsu_2123"/>
<dbReference type="OrthoDB" id="9814383at2"/>
<dbReference type="PATRIC" id="fig|746697.3.peg.2161"/>
<proteinExistence type="predicted"/>
<accession>I3YX67</accession>
<dbReference type="AlphaFoldDB" id="I3YX67"/>
<sequence>MKLSGGLFLLFFFIFLTAKSQYDPSKIFVTDLYQYKGDNIRSASGKPSSGYWQNEADYTVKASFNVENMLLKGDVTIDYSNNSPDQLDALWLQMDQNTEKTESRGNKLQNPNSKPDSSKGFDISKIRLLKDGKWNEVPFIVDGTRMQIRLKNSVQPKEKIQLAIDYSYTLQPESGGWRSGYMDSEDGKIFEFSYWYPRMCVYDDYYGWNTLPFIGSGEMYLDYGTIDYQITVPADQVVVGAGDLINEKNILNSKTLQRLEQARNSDKTVFIRTKDELNKPVTKSVNGTVTWHFRMENTRDVAWAMSSGYVWDAAKINLPDGKTALAQSVYPVTSTKNKRAWARSTEMLKFSVENFSTKWFKYPYPVATCVAGSVGGMEFPSLAFNYWDVEPYDMFLLASHEIGHTWYPMIVGSDERRHPFMDEGFNTFIDIYAHDDFNGGEFAPKRDGEYAPGGGNPAHEIVKVIEDTKNGPTLMTPTDDQDHKYVHPLAYFKSAFGLVLLREVILGHDKFDYSFRQYTKEWAYKHPKPEDFFRSIDNSSGEDLTWFWNGWFYHNWQLDQAVTKMEYTEGKEANGATITVTNNQQMVMPILVSVEESNGKKHTFTVPVEIWKFGKDASFHVNTTSKITHIVLDAENQLPDMDRSNNEWKG</sequence>